<dbReference type="EMBL" id="JACONZ010000001">
    <property type="protein sequence ID" value="MBC5579963.1"/>
    <property type="molecule type" value="Genomic_DNA"/>
</dbReference>
<dbReference type="InterPro" id="IPR049238">
    <property type="entry name" value="DUF6873"/>
</dbReference>
<dbReference type="AlphaFoldDB" id="A0A923I463"/>
<organism evidence="2 3">
    <name type="scientific">Anaerofilum hominis</name>
    <dbReference type="NCBI Taxonomy" id="2763016"/>
    <lineage>
        <taxon>Bacteria</taxon>
        <taxon>Bacillati</taxon>
        <taxon>Bacillota</taxon>
        <taxon>Clostridia</taxon>
        <taxon>Eubacteriales</taxon>
        <taxon>Oscillospiraceae</taxon>
        <taxon>Anaerofilum</taxon>
    </lineage>
</organism>
<evidence type="ECO:0000259" key="1">
    <source>
        <dbReference type="Pfam" id="PF21778"/>
    </source>
</evidence>
<evidence type="ECO:0000313" key="3">
    <source>
        <dbReference type="Proteomes" id="UP000659630"/>
    </source>
</evidence>
<evidence type="ECO:0000313" key="2">
    <source>
        <dbReference type="EMBL" id="MBC5579963.1"/>
    </source>
</evidence>
<name>A0A923I463_9FIRM</name>
<comment type="caution">
    <text evidence="2">The sequence shown here is derived from an EMBL/GenBank/DDBJ whole genome shotgun (WGS) entry which is preliminary data.</text>
</comment>
<gene>
    <name evidence="2" type="ORF">H8S23_00410</name>
</gene>
<sequence>MKFSRPNLPQGAACLCVVSGSNKQVIRALEQRGLTCYITRPSRALSAPVASHADMLAFSPRAGKLLLAADQRELHTRLQKSGVETVRFDGLKPGYPFETALNAAVVGKTLIGGETALSALKSFETNKLEALQVRQGYARCSIVPVTENALMTADKGIAAAARGAGLEVLELQPEPGIQLRGYQYGFLGGCCGKLSASQLAFCGDFTALSQHEVIRKFLSRFDVEPVSLISGPMQDIGGWLVIAEKE</sequence>
<proteinExistence type="predicted"/>
<accession>A0A923I463</accession>
<protein>
    <recommendedName>
        <fullName evidence="1">DUF6873 domain-containing protein</fullName>
    </recommendedName>
</protein>
<dbReference type="Pfam" id="PF21778">
    <property type="entry name" value="DUF6873"/>
    <property type="match status" value="1"/>
</dbReference>
<dbReference type="Proteomes" id="UP000659630">
    <property type="component" value="Unassembled WGS sequence"/>
</dbReference>
<feature type="domain" description="DUF6873" evidence="1">
    <location>
        <begin position="18"/>
        <end position="238"/>
    </location>
</feature>
<keyword evidence="3" id="KW-1185">Reference proteome</keyword>
<reference evidence="2" key="1">
    <citation type="submission" date="2020-08" db="EMBL/GenBank/DDBJ databases">
        <title>Genome public.</title>
        <authorList>
            <person name="Liu C."/>
            <person name="Sun Q."/>
        </authorList>
    </citation>
    <scope>NUCLEOTIDE SEQUENCE</scope>
    <source>
        <strain evidence="2">BX8</strain>
    </source>
</reference>
<dbReference type="RefSeq" id="WP_186886341.1">
    <property type="nucleotide sequence ID" value="NZ_JACONZ010000001.1"/>
</dbReference>